<gene>
    <name evidence="1" type="ORF">XYCOK13_10860</name>
</gene>
<dbReference type="EMBL" id="BOVK01000014">
    <property type="protein sequence ID" value="GIQ68262.1"/>
    <property type="molecule type" value="Genomic_DNA"/>
</dbReference>
<comment type="caution">
    <text evidence="1">The sequence shown here is derived from an EMBL/GenBank/DDBJ whole genome shotgun (WGS) entry which is preliminary data.</text>
</comment>
<dbReference type="AlphaFoldDB" id="A0A8J4H2K4"/>
<organism evidence="1 2">
    <name type="scientific">Xylanibacillus composti</name>
    <dbReference type="NCBI Taxonomy" id="1572762"/>
    <lineage>
        <taxon>Bacteria</taxon>
        <taxon>Bacillati</taxon>
        <taxon>Bacillota</taxon>
        <taxon>Bacilli</taxon>
        <taxon>Bacillales</taxon>
        <taxon>Paenibacillaceae</taxon>
        <taxon>Xylanibacillus</taxon>
    </lineage>
</organism>
<name>A0A8J4H2K4_9BACL</name>
<reference evidence="1" key="1">
    <citation type="submission" date="2021-04" db="EMBL/GenBank/DDBJ databases">
        <title>Draft genome sequence of Xylanibacillus composti strain K13.</title>
        <authorList>
            <person name="Uke A."/>
            <person name="Chhe C."/>
            <person name="Baramee S."/>
            <person name="Kosugi A."/>
        </authorList>
    </citation>
    <scope>NUCLEOTIDE SEQUENCE</scope>
    <source>
        <strain evidence="1">K13</strain>
    </source>
</reference>
<evidence type="ECO:0000313" key="1">
    <source>
        <dbReference type="EMBL" id="GIQ68262.1"/>
    </source>
</evidence>
<dbReference type="RefSeq" id="WP_213410876.1">
    <property type="nucleotide sequence ID" value="NZ_BOVK01000014.1"/>
</dbReference>
<evidence type="ECO:0008006" key="3">
    <source>
        <dbReference type="Google" id="ProtNLM"/>
    </source>
</evidence>
<protein>
    <recommendedName>
        <fullName evidence="3">Mannosyl-glycoprotein endo-beta-N-acetylglucosaminidase</fullName>
    </recommendedName>
</protein>
<keyword evidence="2" id="KW-1185">Reference proteome</keyword>
<dbReference type="Proteomes" id="UP000677918">
    <property type="component" value="Unassembled WGS sequence"/>
</dbReference>
<accession>A0A8J4H2K4</accession>
<evidence type="ECO:0000313" key="2">
    <source>
        <dbReference type="Proteomes" id="UP000677918"/>
    </source>
</evidence>
<proteinExistence type="predicted"/>
<sequence>MNAPNGKDATTANAVWEREWIGPAAIGGLKQLLTHKLGDRDVRERAAVFADALHRMVQSRLPALAESQRVAVRIRLVKLLCTEKGALTDRDVLEECLRLQLLREEDFAVLSEWVQARTGTRAGTDELRHWAELVRSNKPLPIAMTDAAVAASAMRSDTREAHRQGLGTRSGVASVPALSQHISGVDGEVPAEARQTAKAHLSLAGPQVQPSYAADSLAAASAEALPPGTWTAPSWFRPAAAAGLLLALLGFGIGVLLSHAQHLAEGQTQSAQPVLVFQPSAPASPHMENGLPRPLQHRYVNREQLQLWLARKNSKLAEDPYYTTMLNTAKEYNLHPYLLFAVAGQENGYVQTDNPNAEKIANNPFNVYHSWWEYNTDITDSSRIAAKTIVRLSWDQPEDIHPFQWINREYAEDQNWWKGVKAIFEQMERDIPLAPPSDKGG</sequence>